<reference evidence="1" key="1">
    <citation type="submission" date="2023-10" db="EMBL/GenBank/DDBJ databases">
        <title>Clonality and diversity in the soft rot Dickeya solani phytopathogen.</title>
        <authorList>
            <person name="Pedron J."/>
            <person name="Van Gijsegem F."/>
            <person name="Portier P."/>
            <person name="Taghouti G."/>
        </authorList>
    </citation>
    <scope>NUCLEOTIDE SEQUENCE</scope>
    <source>
        <strain evidence="1">CFBP5647</strain>
    </source>
</reference>
<sequence length="60" mass="6855">MVALFERGKETELVLPEKAFAREIRGTCFQSKPWLAAKLVSDGLLEHRMESQQSRFGLMS</sequence>
<dbReference type="Proteomes" id="UP001304423">
    <property type="component" value="Chromosome"/>
</dbReference>
<protein>
    <submittedName>
        <fullName evidence="1">Uncharacterized protein</fullName>
    </submittedName>
</protein>
<dbReference type="RefSeq" id="WP_316392537.1">
    <property type="nucleotide sequence ID" value="NZ_CP136339.1"/>
</dbReference>
<evidence type="ECO:0000313" key="2">
    <source>
        <dbReference type="Proteomes" id="UP001304423"/>
    </source>
</evidence>
<name>A0AAX4EZB8_9GAMM</name>
<evidence type="ECO:0000313" key="1">
    <source>
        <dbReference type="EMBL" id="WOA52067.1"/>
    </source>
</evidence>
<gene>
    <name evidence="1" type="ORF">RXA29_19645</name>
</gene>
<accession>A0AAX4EZB8</accession>
<proteinExistence type="predicted"/>
<organism evidence="1 2">
    <name type="scientific">Dickeya solani</name>
    <dbReference type="NCBI Taxonomy" id="1089444"/>
    <lineage>
        <taxon>Bacteria</taxon>
        <taxon>Pseudomonadati</taxon>
        <taxon>Pseudomonadota</taxon>
        <taxon>Gammaproteobacteria</taxon>
        <taxon>Enterobacterales</taxon>
        <taxon>Pectobacteriaceae</taxon>
        <taxon>Dickeya</taxon>
    </lineage>
</organism>
<dbReference type="AlphaFoldDB" id="A0AAX4EZB8"/>
<dbReference type="EMBL" id="CP136339">
    <property type="protein sequence ID" value="WOA52067.1"/>
    <property type="molecule type" value="Genomic_DNA"/>
</dbReference>